<feature type="domain" description="ACT" evidence="3">
    <location>
        <begin position="707"/>
        <end position="782"/>
    </location>
</feature>
<dbReference type="GO" id="GO:0015969">
    <property type="term" value="P:guanosine tetraphosphate metabolic process"/>
    <property type="evidence" value="ECO:0007669"/>
    <property type="project" value="InterPro"/>
</dbReference>
<dbReference type="InterPro" id="IPR004095">
    <property type="entry name" value="TGS"/>
</dbReference>
<dbReference type="GO" id="GO:0042594">
    <property type="term" value="P:response to starvation"/>
    <property type="evidence" value="ECO:0007669"/>
    <property type="project" value="TreeGrafter"/>
</dbReference>
<dbReference type="AlphaFoldDB" id="A0A4Y9SN64"/>
<keyword evidence="7" id="KW-1185">Reference proteome</keyword>
<evidence type="ECO:0000313" key="6">
    <source>
        <dbReference type="EMBL" id="TFW26024.1"/>
    </source>
</evidence>
<evidence type="ECO:0000259" key="3">
    <source>
        <dbReference type="PROSITE" id="PS51671"/>
    </source>
</evidence>
<evidence type="ECO:0000259" key="4">
    <source>
        <dbReference type="PROSITE" id="PS51831"/>
    </source>
</evidence>
<dbReference type="NCBIfam" id="TIGR00691">
    <property type="entry name" value="spoT_relA"/>
    <property type="match status" value="1"/>
</dbReference>
<dbReference type="GO" id="GO:0008893">
    <property type="term" value="F:guanosine-3',5'-bis(diphosphate) 3'-diphosphatase activity"/>
    <property type="evidence" value="ECO:0007669"/>
    <property type="project" value="TreeGrafter"/>
</dbReference>
<comment type="function">
    <text evidence="1">In eubacteria ppGpp (guanosine 3'-diphosphate 5'-diphosphate) is a mediator of the stringent response that coordinates a variety of cellular activities in response to changes in nutritional abundance.</text>
</comment>
<dbReference type="Proteomes" id="UP000297729">
    <property type="component" value="Unassembled WGS sequence"/>
</dbReference>
<accession>A0A4Y9SN64</accession>
<dbReference type="PROSITE" id="PS51671">
    <property type="entry name" value="ACT"/>
    <property type="match status" value="1"/>
</dbReference>
<keyword evidence="6" id="KW-0378">Hydrolase</keyword>
<dbReference type="InterPro" id="IPR012675">
    <property type="entry name" value="Beta-grasp_dom_sf"/>
</dbReference>
<dbReference type="InterPro" id="IPR043519">
    <property type="entry name" value="NT_sf"/>
</dbReference>
<comment type="similarity">
    <text evidence="1">Belongs to the relA/spoT family.</text>
</comment>
<dbReference type="FunFam" id="3.10.20.30:FF:000002">
    <property type="entry name" value="GTP pyrophosphokinase (RelA/SpoT)"/>
    <property type="match status" value="1"/>
</dbReference>
<feature type="domain" description="HD" evidence="4">
    <location>
        <begin position="116"/>
        <end position="215"/>
    </location>
</feature>
<dbReference type="InterPro" id="IPR003607">
    <property type="entry name" value="HD/PDEase_dom"/>
</dbReference>
<gene>
    <name evidence="6" type="ORF">E4L98_08725</name>
</gene>
<name>A0A4Y9SN64_9BURK</name>
<proteinExistence type="inferred from homology"/>
<dbReference type="SUPFAM" id="SSF81271">
    <property type="entry name" value="TGS-like"/>
    <property type="match status" value="1"/>
</dbReference>
<dbReference type="InterPro" id="IPR002912">
    <property type="entry name" value="ACT_dom"/>
</dbReference>
<evidence type="ECO:0000313" key="7">
    <source>
        <dbReference type="Proteomes" id="UP000297729"/>
    </source>
</evidence>
<dbReference type="InterPro" id="IPR045600">
    <property type="entry name" value="RelA/SpoT_AH_RIS"/>
</dbReference>
<feature type="region of interest" description="Disordered" evidence="2">
    <location>
        <begin position="1"/>
        <end position="58"/>
    </location>
</feature>
<dbReference type="Pfam" id="PF04607">
    <property type="entry name" value="RelA_SpoT"/>
    <property type="match status" value="1"/>
</dbReference>
<dbReference type="InterPro" id="IPR004811">
    <property type="entry name" value="RelA/Spo_fam"/>
</dbReference>
<dbReference type="Gene3D" id="3.10.20.30">
    <property type="match status" value="1"/>
</dbReference>
<dbReference type="Pfam" id="PF02824">
    <property type="entry name" value="TGS"/>
    <property type="match status" value="1"/>
</dbReference>
<dbReference type="CDD" id="cd04876">
    <property type="entry name" value="ACT_RelA-SpoT"/>
    <property type="match status" value="1"/>
</dbReference>
<dbReference type="Gene3D" id="3.30.70.260">
    <property type="match status" value="1"/>
</dbReference>
<dbReference type="Gene3D" id="1.10.3210.10">
    <property type="entry name" value="Hypothetical protein af1432"/>
    <property type="match status" value="1"/>
</dbReference>
<dbReference type="RefSeq" id="WP_135201173.1">
    <property type="nucleotide sequence ID" value="NZ_SPVG01000083.1"/>
</dbReference>
<dbReference type="EMBL" id="SPVG01000083">
    <property type="protein sequence ID" value="TFW26024.1"/>
    <property type="molecule type" value="Genomic_DNA"/>
</dbReference>
<dbReference type="Pfam" id="PF13291">
    <property type="entry name" value="ACT_4"/>
    <property type="match status" value="1"/>
</dbReference>
<dbReference type="InterPro" id="IPR006674">
    <property type="entry name" value="HD_domain"/>
</dbReference>
<dbReference type="Pfam" id="PF19296">
    <property type="entry name" value="RelA_AH_RIS"/>
    <property type="match status" value="1"/>
</dbReference>
<dbReference type="InterPro" id="IPR012676">
    <property type="entry name" value="TGS-like"/>
</dbReference>
<evidence type="ECO:0000259" key="5">
    <source>
        <dbReference type="PROSITE" id="PS51880"/>
    </source>
</evidence>
<evidence type="ECO:0000256" key="1">
    <source>
        <dbReference type="RuleBase" id="RU003847"/>
    </source>
</evidence>
<dbReference type="Pfam" id="PF13328">
    <property type="entry name" value="HD_4"/>
    <property type="match status" value="1"/>
</dbReference>
<comment type="caution">
    <text evidence="6">The sequence shown here is derived from an EMBL/GenBank/DDBJ whole genome shotgun (WGS) entry which is preliminary data.</text>
</comment>
<dbReference type="InterPro" id="IPR007685">
    <property type="entry name" value="RelA_SpoT"/>
</dbReference>
<dbReference type="SMART" id="SM00954">
    <property type="entry name" value="RelA_SpoT"/>
    <property type="match status" value="1"/>
</dbReference>
<dbReference type="PROSITE" id="PS51831">
    <property type="entry name" value="HD"/>
    <property type="match status" value="1"/>
</dbReference>
<dbReference type="SMART" id="SM00471">
    <property type="entry name" value="HDc"/>
    <property type="match status" value="1"/>
</dbReference>
<dbReference type="CDD" id="cd05399">
    <property type="entry name" value="NT_Rel-Spo_like"/>
    <property type="match status" value="1"/>
</dbReference>
<dbReference type="GO" id="GO:0015949">
    <property type="term" value="P:nucleobase-containing small molecule interconversion"/>
    <property type="evidence" value="ECO:0007669"/>
    <property type="project" value="UniProtKB-ARBA"/>
</dbReference>
<dbReference type="SUPFAM" id="SSF55021">
    <property type="entry name" value="ACT-like"/>
    <property type="match status" value="1"/>
</dbReference>
<protein>
    <submittedName>
        <fullName evidence="6">Bifunctional (P)ppGpp synthetase/guanosine-3',5'-bis(Diphosphate) 3'-pyrophosphohydrolase</fullName>
    </submittedName>
</protein>
<dbReference type="OrthoDB" id="9805041at2"/>
<dbReference type="CDD" id="cd00077">
    <property type="entry name" value="HDc"/>
    <property type="match status" value="1"/>
</dbReference>
<organism evidence="6 7">
    <name type="scientific">Duganella callida</name>
    <dbReference type="NCBI Taxonomy" id="2561932"/>
    <lineage>
        <taxon>Bacteria</taxon>
        <taxon>Pseudomonadati</taxon>
        <taxon>Pseudomonadota</taxon>
        <taxon>Betaproteobacteria</taxon>
        <taxon>Burkholderiales</taxon>
        <taxon>Oxalobacteraceae</taxon>
        <taxon>Telluria group</taxon>
        <taxon>Duganella</taxon>
    </lineage>
</organism>
<dbReference type="FunFam" id="1.10.3210.10:FF:000001">
    <property type="entry name" value="GTP pyrophosphokinase RelA"/>
    <property type="match status" value="1"/>
</dbReference>
<dbReference type="PANTHER" id="PTHR21262">
    <property type="entry name" value="GUANOSINE-3',5'-BIS DIPHOSPHATE 3'-PYROPHOSPHOHYDROLASE"/>
    <property type="match status" value="1"/>
</dbReference>
<evidence type="ECO:0000256" key="2">
    <source>
        <dbReference type="SAM" id="MobiDB-lite"/>
    </source>
</evidence>
<dbReference type="SUPFAM" id="SSF109604">
    <property type="entry name" value="HD-domain/PDEase-like"/>
    <property type="match status" value="1"/>
</dbReference>
<feature type="domain" description="TGS" evidence="5">
    <location>
        <begin position="457"/>
        <end position="518"/>
    </location>
</feature>
<dbReference type="InterPro" id="IPR033655">
    <property type="entry name" value="TGS_RelA/SpoT"/>
</dbReference>
<dbReference type="InterPro" id="IPR045865">
    <property type="entry name" value="ACT-like_dom_sf"/>
</dbReference>
<dbReference type="GO" id="GO:0005886">
    <property type="term" value="C:plasma membrane"/>
    <property type="evidence" value="ECO:0007669"/>
    <property type="project" value="TreeGrafter"/>
</dbReference>
<dbReference type="PROSITE" id="PS51880">
    <property type="entry name" value="TGS"/>
    <property type="match status" value="1"/>
</dbReference>
<dbReference type="CDD" id="cd01668">
    <property type="entry name" value="TGS_RSH"/>
    <property type="match status" value="1"/>
</dbReference>
<dbReference type="PANTHER" id="PTHR21262:SF36">
    <property type="entry name" value="BIFUNCTIONAL (P)PPGPP SYNTHASE_HYDROLASE SPOT"/>
    <property type="match status" value="1"/>
</dbReference>
<sequence>MNLIPADPTLSAKPARAKRPAKAPAAAVSGPDAGDSNTAVLAPPASAPTAAPAPPVISSSPLATPPALTAGVASVTHLTEKLAEYMNAADLKKVKEAYRFSDEMHLGQLRKSGEPYISHPIAVAEICADWKLDAQAIMAALLHDVMEDQDVKKDELIERFGAPVANLVDGLSKLEKIEFQSQIEAQAENFRKMLLAMASDVRVILIKLADRLHNMRTMDVMKPSAKARISKETMEVYVPIAHRLGLNNIYRELQDLSFAHLFPVRYRVLGKAVKAARGNRREVVKKILDAVKNTLSMANIEAEVYGREKTLFGIYKKMRSKHLSFSQVLDVYGFRVVVDSLPNCYVALGTLHALYKPMPGKFKDYIAIRKLNGYQSLHTTLIGPYGTPVEFQIRTQEMHRTAESGVAAHWLYKNGEANMSDLQQRTHAWLQSLLDIQQQTGDSAEFLEHVKVDLFPDSVYVFTPKSKIIALPRGATPIDFAYAIHTNIGDHTVSVTINHEPASLRTELRNGDIVEIVTDADSRPSPTWLNFVRTGKARSAIRHHLRTINLPESITLGQQLLAQALTSLGVSPLLEEHLIERLLKESSAKSLDDLYADIGIGKRMAALVARHIFGLRGGESASAPIDHNSAAEMDPVTICGSEGVSVQLAPCCLPIPGDSIIGQLRRDQGLLVHTADCPQAKRQKAKEPDRWIPVKWSTELNRRFDSRIKLLINNEKGILARVAAEIGESDANITYVGMDEDKEHVLHQLRFTVQVKDRVHLAALLRNVRRVAGVNRILRERN</sequence>
<dbReference type="GO" id="GO:0008728">
    <property type="term" value="F:GTP diphosphokinase activity"/>
    <property type="evidence" value="ECO:0007669"/>
    <property type="project" value="TreeGrafter"/>
</dbReference>
<reference evidence="6 7" key="1">
    <citation type="submission" date="2019-03" db="EMBL/GenBank/DDBJ databases">
        <title>Draft Genome Sequence of Duganella callidus sp. nov., a Novel Duganella Species Isolated from Cultivated Soil.</title>
        <authorList>
            <person name="Raths R."/>
            <person name="Peta V."/>
            <person name="Bucking H."/>
        </authorList>
    </citation>
    <scope>NUCLEOTIDE SEQUENCE [LARGE SCALE GENOMIC DNA]</scope>
    <source>
        <strain evidence="6 7">DN04</strain>
    </source>
</reference>
<feature type="compositionally biased region" description="Low complexity" evidence="2">
    <location>
        <begin position="38"/>
        <end position="58"/>
    </location>
</feature>
<dbReference type="Gene3D" id="3.30.460.10">
    <property type="entry name" value="Beta Polymerase, domain 2"/>
    <property type="match status" value="1"/>
</dbReference>
<dbReference type="SUPFAM" id="SSF81301">
    <property type="entry name" value="Nucleotidyltransferase"/>
    <property type="match status" value="1"/>
</dbReference>
<dbReference type="FunFam" id="3.30.460.10:FF:000001">
    <property type="entry name" value="GTP pyrophosphokinase RelA"/>
    <property type="match status" value="1"/>
</dbReference>